<dbReference type="InterPro" id="IPR011990">
    <property type="entry name" value="TPR-like_helical_dom_sf"/>
</dbReference>
<evidence type="ECO:0000313" key="1">
    <source>
        <dbReference type="EMBL" id="AJI25483.1"/>
    </source>
</evidence>
<organism evidence="1 2">
    <name type="scientific">Priestia megaterium (strain ATCC 14581 / DSM 32 / CCUG 1817 / JCM 2506 / NBRC 15308 / NCIMB 9376 / NCTC 10342 / NRRL B-14308 / VKM B-512 / Ford 19)</name>
    <name type="common">Bacillus megaterium</name>
    <dbReference type="NCBI Taxonomy" id="1348623"/>
    <lineage>
        <taxon>Bacteria</taxon>
        <taxon>Bacillati</taxon>
        <taxon>Bacillota</taxon>
        <taxon>Bacilli</taxon>
        <taxon>Bacillales</taxon>
        <taxon>Bacillaceae</taxon>
        <taxon>Priestia</taxon>
    </lineage>
</organism>
<proteinExistence type="predicted"/>
<protein>
    <submittedName>
        <fullName evidence="1">Tetratricopeptide repeat family protein</fullName>
    </submittedName>
</protein>
<dbReference type="KEGG" id="bmeg:BG04_818"/>
<dbReference type="HOGENOM" id="CLU_1599431_0_0_9"/>
<gene>
    <name evidence="1" type="ORF">BG04_818</name>
</gene>
<dbReference type="Proteomes" id="UP000031829">
    <property type="component" value="Chromosome"/>
</dbReference>
<reference evidence="1 2" key="1">
    <citation type="journal article" date="2015" name="Genome Announc.">
        <title>Complete genome sequences for 35 biothreat assay-relevant bacillus species.</title>
        <authorList>
            <person name="Johnson S.L."/>
            <person name="Daligault H.E."/>
            <person name="Davenport K.W."/>
            <person name="Jaissle J."/>
            <person name="Frey K.G."/>
            <person name="Ladner J.T."/>
            <person name="Broomall S.M."/>
            <person name="Bishop-Lilly K.A."/>
            <person name="Bruce D.C."/>
            <person name="Gibbons H.S."/>
            <person name="Coyne S.R."/>
            <person name="Lo C.C."/>
            <person name="Meincke L."/>
            <person name="Munk A.C."/>
            <person name="Koroleva G.I."/>
            <person name="Rosenzweig C.N."/>
            <person name="Palacios G.F."/>
            <person name="Redden C.L."/>
            <person name="Minogue T.D."/>
            <person name="Chain P.S."/>
        </authorList>
    </citation>
    <scope>NUCLEOTIDE SEQUENCE [LARGE SCALE GENOMIC DNA]</scope>
    <source>
        <strain evidence="2">ATCC 14581 / DSM 32 / JCM 2506 / NBRC 15308 / NCIMB 9376 / NCTC 10342 / NRRL B-14308 / VKM B-512</strain>
    </source>
</reference>
<evidence type="ECO:0000313" key="2">
    <source>
        <dbReference type="Proteomes" id="UP000031829"/>
    </source>
</evidence>
<sequence>MVGIHVEYVMNQLEEGKWKEIKREIQQEMKKKPQASDLYCYLAVCLAKQIEESIIFEKMVLNLEMDRALHQALTLNPSSSLAHFVRGIKYRETPLMFGGNYEKSLSYLQRAQDLGFEGVMLPLELAKTYIQLKEMEKAKEQIAYAREINPTHADIKKVENMLQTGR</sequence>
<dbReference type="SUPFAM" id="SSF48452">
    <property type="entry name" value="TPR-like"/>
    <property type="match status" value="1"/>
</dbReference>
<dbReference type="Gene3D" id="1.25.40.10">
    <property type="entry name" value="Tetratricopeptide repeat domain"/>
    <property type="match status" value="1"/>
</dbReference>
<accession>A0A0B6AXS3</accession>
<name>A0A0B6AXS3_PRIM2</name>
<dbReference type="EMBL" id="CP009920">
    <property type="protein sequence ID" value="AJI25483.1"/>
    <property type="molecule type" value="Genomic_DNA"/>
</dbReference>
<dbReference type="AlphaFoldDB" id="A0A0B6AXS3"/>